<dbReference type="PRINTS" id="PR01262">
    <property type="entry name" value="INNEXIN"/>
</dbReference>
<dbReference type="GO" id="GO:0005886">
    <property type="term" value="C:plasma membrane"/>
    <property type="evidence" value="ECO:0007669"/>
    <property type="project" value="UniProtKB-SubCell"/>
</dbReference>
<keyword evidence="11" id="KW-1185">Reference proteome</keyword>
<evidence type="ECO:0000256" key="7">
    <source>
        <dbReference type="ARBA" id="ARBA00023136"/>
    </source>
</evidence>
<protein>
    <recommendedName>
        <fullName evidence="9">Innexin</fullName>
    </recommendedName>
</protein>
<evidence type="ECO:0000313" key="11">
    <source>
        <dbReference type="Proteomes" id="UP000008854"/>
    </source>
</evidence>
<keyword evidence="8 9" id="KW-0407">Ion channel</keyword>
<reference evidence="12" key="2">
    <citation type="submission" date="2018-12" db="UniProtKB">
        <authorList>
            <consortium name="WormBaseParasite"/>
        </authorList>
    </citation>
    <scope>IDENTIFICATION</scope>
    <source>
        <strain evidence="12">Puerto Rican</strain>
    </source>
</reference>
<dbReference type="Proteomes" id="UP000008854">
    <property type="component" value="Unassembled WGS sequence"/>
</dbReference>
<reference evidence="11" key="1">
    <citation type="journal article" date="2012" name="PLoS Negl. Trop. Dis.">
        <title>A systematically improved high quality genome and transcriptome of the human blood fluke Schistosoma mansoni.</title>
        <authorList>
            <person name="Protasio A.V."/>
            <person name="Tsai I.J."/>
            <person name="Babbage A."/>
            <person name="Nichol S."/>
            <person name="Hunt M."/>
            <person name="Aslett M.A."/>
            <person name="De Silva N."/>
            <person name="Velarde G.S."/>
            <person name="Anderson T.J."/>
            <person name="Clark R.C."/>
            <person name="Davidson C."/>
            <person name="Dillon G.P."/>
            <person name="Holroyd N.E."/>
            <person name="LoVerde P.T."/>
            <person name="Lloyd C."/>
            <person name="McQuillan J."/>
            <person name="Oliveira G."/>
            <person name="Otto T.D."/>
            <person name="Parker-Manuel S.J."/>
            <person name="Quail M.A."/>
            <person name="Wilson R.A."/>
            <person name="Zerlotini A."/>
            <person name="Dunne D.W."/>
            <person name="Berriman M."/>
        </authorList>
    </citation>
    <scope>NUCLEOTIDE SEQUENCE [LARGE SCALE GENOMIC DNA]</scope>
    <source>
        <strain evidence="11">Puerto Rican</strain>
    </source>
</reference>
<dbReference type="GO" id="GO:0034220">
    <property type="term" value="P:monoatomic ion transmembrane transport"/>
    <property type="evidence" value="ECO:0007669"/>
    <property type="project" value="UniProtKB-KW"/>
</dbReference>
<evidence type="ECO:0000256" key="9">
    <source>
        <dbReference type="RuleBase" id="RU010713"/>
    </source>
</evidence>
<dbReference type="Pfam" id="PF00876">
    <property type="entry name" value="Innexin"/>
    <property type="match status" value="2"/>
</dbReference>
<evidence type="ECO:0000256" key="8">
    <source>
        <dbReference type="ARBA" id="ARBA00023303"/>
    </source>
</evidence>
<dbReference type="InterPro" id="IPR000990">
    <property type="entry name" value="Innexin"/>
</dbReference>
<feature type="compositionally biased region" description="Basic residues" evidence="10">
    <location>
        <begin position="343"/>
        <end position="356"/>
    </location>
</feature>
<feature type="region of interest" description="Disordered" evidence="10">
    <location>
        <begin position="536"/>
        <end position="568"/>
    </location>
</feature>
<feature type="transmembrane region" description="Helical" evidence="9">
    <location>
        <begin position="774"/>
        <end position="794"/>
    </location>
</feature>
<proteinExistence type="inferred from homology"/>
<feature type="region of interest" description="Disordered" evidence="10">
    <location>
        <begin position="343"/>
        <end position="376"/>
    </location>
</feature>
<keyword evidence="7 9" id="KW-0472">Membrane</keyword>
<dbReference type="WBParaSite" id="Smp_146940.1">
    <property type="protein sequence ID" value="Smp_146940.1"/>
    <property type="gene ID" value="Smp_146940"/>
</dbReference>
<feature type="compositionally biased region" description="Low complexity" evidence="10">
    <location>
        <begin position="357"/>
        <end position="376"/>
    </location>
</feature>
<dbReference type="GO" id="GO:0005243">
    <property type="term" value="F:gap junction channel activity"/>
    <property type="evidence" value="ECO:0007669"/>
    <property type="project" value="TreeGrafter"/>
</dbReference>
<feature type="transmembrane region" description="Helical" evidence="9">
    <location>
        <begin position="261"/>
        <end position="283"/>
    </location>
</feature>
<gene>
    <name evidence="9" type="primary">inx</name>
</gene>
<feature type="compositionally biased region" description="Polar residues" evidence="10">
    <location>
        <begin position="536"/>
        <end position="549"/>
    </location>
</feature>
<comment type="subcellular location">
    <subcellularLocation>
        <location evidence="1 9">Cell membrane</location>
        <topology evidence="1 9">Multi-pass membrane protein</topology>
    </subcellularLocation>
</comment>
<keyword evidence="4 9" id="KW-0812">Transmembrane</keyword>
<comment type="similarity">
    <text evidence="9">Belongs to the pannexin family.</text>
</comment>
<evidence type="ECO:0000256" key="6">
    <source>
        <dbReference type="ARBA" id="ARBA00023065"/>
    </source>
</evidence>
<evidence type="ECO:0000256" key="4">
    <source>
        <dbReference type="ARBA" id="ARBA00022692"/>
    </source>
</evidence>
<name>A0A3Q0KPF8_SCHMA</name>
<dbReference type="AlphaFoldDB" id="A0A3Q0KPF8"/>
<dbReference type="PANTHER" id="PTHR11893:SF36">
    <property type="entry name" value="INNEXIN-5"/>
    <property type="match status" value="1"/>
</dbReference>
<comment type="function">
    <text evidence="9">Structural component of the gap junctions.</text>
</comment>
<evidence type="ECO:0000256" key="1">
    <source>
        <dbReference type="ARBA" id="ARBA00004651"/>
    </source>
</evidence>
<evidence type="ECO:0000256" key="5">
    <source>
        <dbReference type="ARBA" id="ARBA00022989"/>
    </source>
</evidence>
<dbReference type="FunCoup" id="A0A3Q0KPF8">
    <property type="interactions" value="66"/>
</dbReference>
<dbReference type="InParanoid" id="A0A3Q0KPF8"/>
<keyword evidence="6 9" id="KW-0406">Ion transport</keyword>
<evidence type="ECO:0000256" key="3">
    <source>
        <dbReference type="ARBA" id="ARBA00022475"/>
    </source>
</evidence>
<evidence type="ECO:0000256" key="2">
    <source>
        <dbReference type="ARBA" id="ARBA00022448"/>
    </source>
</evidence>
<dbReference type="ExpressionAtlas" id="A0A3Q0KPF8">
    <property type="expression patterns" value="baseline"/>
</dbReference>
<comment type="caution">
    <text evidence="9">Lacks conserved residue(s) required for the propagation of feature annotation.</text>
</comment>
<dbReference type="GO" id="GO:0005921">
    <property type="term" value="C:gap junction"/>
    <property type="evidence" value="ECO:0007669"/>
    <property type="project" value="UniProtKB-UniRule"/>
</dbReference>
<evidence type="ECO:0000256" key="10">
    <source>
        <dbReference type="SAM" id="MobiDB-lite"/>
    </source>
</evidence>
<feature type="transmembrane region" description="Helical" evidence="9">
    <location>
        <begin position="645"/>
        <end position="668"/>
    </location>
</feature>
<evidence type="ECO:0000313" key="12">
    <source>
        <dbReference type="WBParaSite" id="Smp_146940.1"/>
    </source>
</evidence>
<keyword evidence="3" id="KW-1003">Cell membrane</keyword>
<feature type="compositionally biased region" description="Pro residues" evidence="10">
    <location>
        <begin position="554"/>
        <end position="563"/>
    </location>
</feature>
<dbReference type="PANTHER" id="PTHR11893">
    <property type="entry name" value="INNEXIN"/>
    <property type="match status" value="1"/>
</dbReference>
<sequence length="1031" mass="119501">MMAVVTSQCSTIDLFIDSSNKPYTHLNNNEWSSYTIDPIIESINIDELPIKSINHEISLSNSINNCSIETQLYNEEEKLLTQSLINNNQNNNTTNNSKVFNDSYYDRDLLHNPYFYNNNYYYDLDYDLMDPTITPTFNHSSIINRDYTRNTRKIDNDPTILLSLLKWSRIGSNQLNGDDDQIDRINYQFTSVLLLILLTLTGFRQYLSHLPLQCWIPQEFSRSWEEYAEHYCWVTNTYFANVQSTLPPVNNRTTIIRYYQWATFVFILQAAGFFLPCLIWRLLQNHSGFHVQRIMRSAIRLNCTETDSSQLITYGLARYIDNVIYYKSYKQWRIHSPKIKSQFKQKSSKNHSRMKSTPKFTSYTSSSTTTTLTSASHEIGTETKLVKFENESLTIKTPSLNPCRTLPNECTVIRSYKKYRAPQPPVTTTTTTTTTTVTTATTTTVTTTTTTTVLTTNTTTPTTDDVVTTKNPSKINSDQIIYSSSPILKSTSNVTQSKLNSLPNRNQHKNLFSPICNPCELCFTNISIMDKKSVKSKSSQPLVTTSKIMETSPTPTPSPPPPTTTTATSELTTGEILFNPKNNSKLQVNQSTSNLSMNPFQQNSSCWSCYPNHNNNNTQQSLHHLKSPYQTTYIQYGCYQLIYNLWLLIRCLFTLLCLLPTCLCHWLLCGNQKIKQFKYYNYNHSFLFYLYIIIKLLYLINIIGQLYLMKLFLGVKSYFFGYYVIKDLINGHIWNETGHFPRVTYCDFETKKLGKNYKYTLQCVLPLNLFLEKVYVFLWFWFIFIGILTSYSLFKWLLRLTISHNRIQFINKFLYTIQTTEFNPILLKYFINHYLHLDGLFLLWLISINIGDLIIHDLIIKLWNLFNIRLITLKSSIYDNNTTYNHHISSISSNDRIIHSLEPNTKFSYTLNDPMIINESNVNPMKSSILLKSSKNEQKNYHSLISSIDSIRVSQYNTYNDYHNSMIYSKPFIHSYYPGTKYGDIIHGTTTNTTNNTTDNTTHNATTTNDNNDITTICHTTDLFESSDSIV</sequence>
<feature type="transmembrane region" description="Helical" evidence="9">
    <location>
        <begin position="688"/>
        <end position="708"/>
    </location>
</feature>
<feature type="transmembrane region" description="Helical" evidence="9">
    <location>
        <begin position="841"/>
        <end position="860"/>
    </location>
</feature>
<accession>A0A3Q0KPF8</accession>
<keyword evidence="2 9" id="KW-0813">Transport</keyword>
<keyword evidence="5 9" id="KW-1133">Transmembrane helix</keyword>
<organism evidence="11 12">
    <name type="scientific">Schistosoma mansoni</name>
    <name type="common">Blood fluke</name>
    <dbReference type="NCBI Taxonomy" id="6183"/>
    <lineage>
        <taxon>Eukaryota</taxon>
        <taxon>Metazoa</taxon>
        <taxon>Spiralia</taxon>
        <taxon>Lophotrochozoa</taxon>
        <taxon>Platyhelminthes</taxon>
        <taxon>Trematoda</taxon>
        <taxon>Digenea</taxon>
        <taxon>Strigeidida</taxon>
        <taxon>Schistosomatoidea</taxon>
        <taxon>Schistosomatidae</taxon>
        <taxon>Schistosoma</taxon>
    </lineage>
</organism>
<dbReference type="PROSITE" id="PS51013">
    <property type="entry name" value="PANNEXIN"/>
    <property type="match status" value="1"/>
</dbReference>